<dbReference type="Gene3D" id="3.40.630.30">
    <property type="match status" value="1"/>
</dbReference>
<evidence type="ECO:0000313" key="3">
    <source>
        <dbReference type="Proteomes" id="UP001519288"/>
    </source>
</evidence>
<feature type="domain" description="N-acetyltransferase" evidence="1">
    <location>
        <begin position="4"/>
        <end position="147"/>
    </location>
</feature>
<dbReference type="Proteomes" id="UP001519288">
    <property type="component" value="Unassembled WGS sequence"/>
</dbReference>
<name>A0ABS4JC77_9BACL</name>
<dbReference type="PROSITE" id="PS51186">
    <property type="entry name" value="GNAT"/>
    <property type="match status" value="1"/>
</dbReference>
<sequence>MAATIILVQTAEQLEQCLEIRKEVFVGEQNVPLEEEVDQFDVISPDVNHILLEVEGLPAATGRITYYKDNAAKVQRVAVRSAYRSKGTGRVLMLALEQTARELGFEKAVLDGQCQAEEFYRKLGYEVISKEPFYDAGILHVRMEKKL</sequence>
<dbReference type="SUPFAM" id="SSF55729">
    <property type="entry name" value="Acyl-CoA N-acyltransferases (Nat)"/>
    <property type="match status" value="1"/>
</dbReference>
<evidence type="ECO:0000259" key="1">
    <source>
        <dbReference type="PROSITE" id="PS51186"/>
    </source>
</evidence>
<gene>
    <name evidence="2" type="ORF">J2Z69_000317</name>
</gene>
<protein>
    <submittedName>
        <fullName evidence="2">GNAT family N-acyltransferase</fullName>
    </submittedName>
</protein>
<evidence type="ECO:0000313" key="2">
    <source>
        <dbReference type="EMBL" id="MBP1999298.1"/>
    </source>
</evidence>
<dbReference type="PANTHER" id="PTHR13355">
    <property type="entry name" value="GLUCOSAMINE 6-PHOSPHATE N-ACETYLTRANSFERASE"/>
    <property type="match status" value="1"/>
</dbReference>
<reference evidence="2 3" key="1">
    <citation type="submission" date="2021-03" db="EMBL/GenBank/DDBJ databases">
        <title>Genomic Encyclopedia of Type Strains, Phase IV (KMG-IV): sequencing the most valuable type-strain genomes for metagenomic binning, comparative biology and taxonomic classification.</title>
        <authorList>
            <person name="Goeker M."/>
        </authorList>
    </citation>
    <scope>NUCLEOTIDE SEQUENCE [LARGE SCALE GENOMIC DNA]</scope>
    <source>
        <strain evidence="2 3">DSM 26806</strain>
    </source>
</reference>
<accession>A0ABS4JC77</accession>
<dbReference type="EMBL" id="JAGGLD010000001">
    <property type="protein sequence ID" value="MBP1999298.1"/>
    <property type="molecule type" value="Genomic_DNA"/>
</dbReference>
<proteinExistence type="predicted"/>
<organism evidence="2 3">
    <name type="scientific">Paenibacillus shirakamiensis</name>
    <dbReference type="NCBI Taxonomy" id="1265935"/>
    <lineage>
        <taxon>Bacteria</taxon>
        <taxon>Bacillati</taxon>
        <taxon>Bacillota</taxon>
        <taxon>Bacilli</taxon>
        <taxon>Bacillales</taxon>
        <taxon>Paenibacillaceae</taxon>
        <taxon>Paenibacillus</taxon>
    </lineage>
</organism>
<dbReference type="InterPro" id="IPR039143">
    <property type="entry name" value="GNPNAT1-like"/>
</dbReference>
<dbReference type="InterPro" id="IPR000182">
    <property type="entry name" value="GNAT_dom"/>
</dbReference>
<comment type="caution">
    <text evidence="2">The sequence shown here is derived from an EMBL/GenBank/DDBJ whole genome shotgun (WGS) entry which is preliminary data.</text>
</comment>
<dbReference type="PANTHER" id="PTHR13355:SF11">
    <property type="entry name" value="GLUCOSAMINE 6-PHOSPHATE N-ACETYLTRANSFERASE"/>
    <property type="match status" value="1"/>
</dbReference>
<keyword evidence="3" id="KW-1185">Reference proteome</keyword>
<dbReference type="InterPro" id="IPR016181">
    <property type="entry name" value="Acyl_CoA_acyltransferase"/>
</dbReference>
<dbReference type="RefSeq" id="WP_209858546.1">
    <property type="nucleotide sequence ID" value="NZ_JAGGLD010000001.1"/>
</dbReference>
<dbReference type="CDD" id="cd04301">
    <property type="entry name" value="NAT_SF"/>
    <property type="match status" value="1"/>
</dbReference>
<dbReference type="Pfam" id="PF13673">
    <property type="entry name" value="Acetyltransf_10"/>
    <property type="match status" value="1"/>
</dbReference>